<feature type="compositionally biased region" description="Polar residues" evidence="3">
    <location>
        <begin position="152"/>
        <end position="163"/>
    </location>
</feature>
<name>A0AAD8YIM1_9STRA</name>
<dbReference type="GO" id="GO:0140662">
    <property type="term" value="F:ATP-dependent protein folding chaperone"/>
    <property type="evidence" value="ECO:0007669"/>
    <property type="project" value="InterPro"/>
</dbReference>
<dbReference type="SUPFAM" id="SSF53067">
    <property type="entry name" value="Actin-like ATPase domain"/>
    <property type="match status" value="1"/>
</dbReference>
<evidence type="ECO:0000256" key="3">
    <source>
        <dbReference type="SAM" id="MobiDB-lite"/>
    </source>
</evidence>
<dbReference type="Proteomes" id="UP001224775">
    <property type="component" value="Unassembled WGS sequence"/>
</dbReference>
<dbReference type="EMBL" id="JATAAI010000003">
    <property type="protein sequence ID" value="KAK1746963.1"/>
    <property type="molecule type" value="Genomic_DNA"/>
</dbReference>
<dbReference type="Gene3D" id="3.30.420.40">
    <property type="match status" value="2"/>
</dbReference>
<evidence type="ECO:0000313" key="5">
    <source>
        <dbReference type="Proteomes" id="UP001224775"/>
    </source>
</evidence>
<protein>
    <submittedName>
        <fullName evidence="4">Uncharacterized protein</fullName>
    </submittedName>
</protein>
<evidence type="ECO:0000313" key="4">
    <source>
        <dbReference type="EMBL" id="KAK1746963.1"/>
    </source>
</evidence>
<organism evidence="4 5">
    <name type="scientific">Skeletonema marinoi</name>
    <dbReference type="NCBI Taxonomy" id="267567"/>
    <lineage>
        <taxon>Eukaryota</taxon>
        <taxon>Sar</taxon>
        <taxon>Stramenopiles</taxon>
        <taxon>Ochrophyta</taxon>
        <taxon>Bacillariophyta</taxon>
        <taxon>Coscinodiscophyceae</taxon>
        <taxon>Thalassiosirophycidae</taxon>
        <taxon>Thalassiosirales</taxon>
        <taxon>Skeletonemataceae</taxon>
        <taxon>Skeletonema</taxon>
        <taxon>Skeletonema marinoi-dohrnii complex</taxon>
    </lineage>
</organism>
<reference evidence="4" key="1">
    <citation type="submission" date="2023-06" db="EMBL/GenBank/DDBJ databases">
        <title>Survivors Of The Sea: Transcriptome response of Skeletonema marinoi to long-term dormancy.</title>
        <authorList>
            <person name="Pinder M.I.M."/>
            <person name="Kourtchenko O."/>
            <person name="Robertson E.K."/>
            <person name="Larsson T."/>
            <person name="Maumus F."/>
            <person name="Osuna-Cruz C.M."/>
            <person name="Vancaester E."/>
            <person name="Stenow R."/>
            <person name="Vandepoele K."/>
            <person name="Ploug H."/>
            <person name="Bruchert V."/>
            <person name="Godhe A."/>
            <person name="Topel M."/>
        </authorList>
    </citation>
    <scope>NUCLEOTIDE SEQUENCE</scope>
    <source>
        <strain evidence="4">R05AC</strain>
    </source>
</reference>
<keyword evidence="5" id="KW-1185">Reference proteome</keyword>
<feature type="region of interest" description="Disordered" evidence="3">
    <location>
        <begin position="146"/>
        <end position="165"/>
    </location>
</feature>
<dbReference type="Pfam" id="PF00012">
    <property type="entry name" value="HSP70"/>
    <property type="match status" value="1"/>
</dbReference>
<sequence>MPCLSIAARRLRVNASSIYRSAPLFTDDDDRTHYCKTINNNFSSPVFIKKREYHSTSRNEILPFIAVGLLGATAVYTYRTFEQMDKDWDEYYDDLEKYKSATGIDPEKGSNAAANTKSNPTSSHDLSSHFTGGTLAIDLGTSTLKLSHRQSSHNNNKKVNPTVSVDREGYRSTPALVWIGESNDEDAIVGRLAQARSFDKKGGCIIQPRLAMEKNENNELASKATRDIIYNAAGNALDQILGGAGRGGGNSNEPLFVLDSTMVTKGSYNVRPICLYPNHHDENQYLACYRDAINKMTSPAGIASFVAEPIAAVTGAEHYNLLPPKDANASSVLVIDVGGLSTSISLVSGDKEVLHSSSFPFGGDTFIDALVSHLIRNFDGFQHEAAHGGLSRDGNSPLSSKPTLSDASALQRLYEASTHAIHELSNKTRCDINIPYLTMDLETRQPKHLEFGMARQVVESEVQSFVSNSLVPHLESGDITLSPSFPPPTTLSALFSSTIMSTLEKTALTPFNLRAILLVGGGARIPLVRKSLKTATAVLAGDAYANNTDGKRLVMLEGELSEEINVIGAALWGSEGN</sequence>
<keyword evidence="2" id="KW-0067">ATP-binding</keyword>
<dbReference type="InterPro" id="IPR013126">
    <property type="entry name" value="Hsp_70_fam"/>
</dbReference>
<dbReference type="InterPro" id="IPR043129">
    <property type="entry name" value="ATPase_NBD"/>
</dbReference>
<evidence type="ECO:0000256" key="2">
    <source>
        <dbReference type="ARBA" id="ARBA00022840"/>
    </source>
</evidence>
<dbReference type="AlphaFoldDB" id="A0AAD8YIM1"/>
<dbReference type="PANTHER" id="PTHR42749:SF1">
    <property type="entry name" value="CELL SHAPE-DETERMINING PROTEIN MREB"/>
    <property type="match status" value="1"/>
</dbReference>
<accession>A0AAD8YIM1</accession>
<feature type="region of interest" description="Disordered" evidence="3">
    <location>
        <begin position="103"/>
        <end position="127"/>
    </location>
</feature>
<keyword evidence="1" id="KW-0547">Nucleotide-binding</keyword>
<gene>
    <name evidence="4" type="ORF">QTG54_002307</name>
</gene>
<comment type="caution">
    <text evidence="4">The sequence shown here is derived from an EMBL/GenBank/DDBJ whole genome shotgun (WGS) entry which is preliminary data.</text>
</comment>
<proteinExistence type="predicted"/>
<feature type="compositionally biased region" description="Polar residues" evidence="3">
    <location>
        <begin position="112"/>
        <end position="127"/>
    </location>
</feature>
<dbReference type="GO" id="GO:0005524">
    <property type="term" value="F:ATP binding"/>
    <property type="evidence" value="ECO:0007669"/>
    <property type="project" value="UniProtKB-KW"/>
</dbReference>
<dbReference type="PANTHER" id="PTHR42749">
    <property type="entry name" value="CELL SHAPE-DETERMINING PROTEIN MREB"/>
    <property type="match status" value="1"/>
</dbReference>
<evidence type="ECO:0000256" key="1">
    <source>
        <dbReference type="ARBA" id="ARBA00022741"/>
    </source>
</evidence>
<dbReference type="Gene3D" id="3.90.640.10">
    <property type="entry name" value="Actin, Chain A, domain 4"/>
    <property type="match status" value="1"/>
</dbReference>